<reference evidence="9" key="2">
    <citation type="submission" date="2025-08" db="UniProtKB">
        <authorList>
            <consortium name="RefSeq"/>
        </authorList>
    </citation>
    <scope>IDENTIFICATION</scope>
</reference>
<feature type="transmembrane region" description="Helical" evidence="6">
    <location>
        <begin position="12"/>
        <end position="36"/>
    </location>
</feature>
<keyword evidence="5 6" id="KW-0472">Membrane</keyword>
<comment type="similarity">
    <text evidence="2">Belongs to the sterol desaturase family.</text>
</comment>
<reference evidence="8" key="1">
    <citation type="journal article" date="2012" name="Nat. Commun.">
        <title>The genome of Prunus mume.</title>
        <authorList>
            <person name="Zhang Q."/>
            <person name="Chen W."/>
            <person name="Sun L."/>
            <person name="Zhao F."/>
            <person name="Huang B."/>
            <person name="Yang W."/>
            <person name="Tao Y."/>
            <person name="Wang J."/>
            <person name="Yuan Z."/>
            <person name="Fan G."/>
            <person name="Xing Z."/>
            <person name="Han C."/>
            <person name="Pan H."/>
            <person name="Zhong X."/>
            <person name="Shi W."/>
            <person name="Liang X."/>
            <person name="Du D."/>
            <person name="Sun F."/>
            <person name="Xu Z."/>
            <person name="Hao R."/>
            <person name="Lv T."/>
            <person name="Lv Y."/>
            <person name="Zheng Z."/>
            <person name="Sun M."/>
            <person name="Luo L."/>
            <person name="Cai M."/>
            <person name="Gao Y."/>
            <person name="Wang J."/>
            <person name="Yin Y."/>
            <person name="Xu X."/>
            <person name="Cheng T."/>
            <person name="Wang J."/>
        </authorList>
    </citation>
    <scope>NUCLEOTIDE SEQUENCE [LARGE SCALE GENOMIC DNA]</scope>
</reference>
<evidence type="ECO:0000256" key="1">
    <source>
        <dbReference type="ARBA" id="ARBA00004370"/>
    </source>
</evidence>
<evidence type="ECO:0000256" key="2">
    <source>
        <dbReference type="ARBA" id="ARBA00009324"/>
    </source>
</evidence>
<dbReference type="RefSeq" id="XP_016651574.1">
    <property type="nucleotide sequence ID" value="XM_016796088.1"/>
</dbReference>
<feature type="domain" description="Fatty acid hydroxylase" evidence="7">
    <location>
        <begin position="120"/>
        <end position="255"/>
    </location>
</feature>
<dbReference type="GeneID" id="103341153"/>
<dbReference type="Proteomes" id="UP000694861">
    <property type="component" value="Linkage group LG8"/>
</dbReference>
<dbReference type="InterPro" id="IPR006694">
    <property type="entry name" value="Fatty_acid_hydroxylase"/>
</dbReference>
<evidence type="ECO:0000259" key="7">
    <source>
        <dbReference type="Pfam" id="PF04116"/>
    </source>
</evidence>
<evidence type="ECO:0000256" key="6">
    <source>
        <dbReference type="SAM" id="Phobius"/>
    </source>
</evidence>
<dbReference type="Pfam" id="PF04116">
    <property type="entry name" value="FA_hydroxylase"/>
    <property type="match status" value="1"/>
</dbReference>
<evidence type="ECO:0000313" key="9">
    <source>
        <dbReference type="RefSeq" id="XP_016651574.1"/>
    </source>
</evidence>
<gene>
    <name evidence="9" type="primary">LOC103341153</name>
</gene>
<keyword evidence="8" id="KW-1185">Reference proteome</keyword>
<evidence type="ECO:0000256" key="3">
    <source>
        <dbReference type="ARBA" id="ARBA00022692"/>
    </source>
</evidence>
<proteinExistence type="inferred from homology"/>
<sequence>MGQLLIYSVQMYINEILGIFVPIFIYWIYAGILAVLETAFPKYKMQTTEQQDEKNLVSRSTVIKGVFVQQSLQAIIAALLFLLTGGANPHHVHAAAHAAAAAGGGTGATASACRCIIQFATAMLVMDTWQYFMHRYMHENKFLYKYIHSHHHTLLAPYAFGALYNHPLEGLMVDTMSGVISFLVSGMSPRTSIFFFSFATIKAVDDHSGLWIPWNPFHVFFRNNSGYHAIHHQLHGTKYNFSQPFFVFWDIILGTYYMPQVDHKNEDKQK</sequence>
<evidence type="ECO:0000256" key="4">
    <source>
        <dbReference type="ARBA" id="ARBA00022989"/>
    </source>
</evidence>
<keyword evidence="4 6" id="KW-1133">Transmembrane helix</keyword>
<organism evidence="8 9">
    <name type="scientific">Prunus mume</name>
    <name type="common">Japanese apricot</name>
    <name type="synonym">Armeniaca mume</name>
    <dbReference type="NCBI Taxonomy" id="102107"/>
    <lineage>
        <taxon>Eukaryota</taxon>
        <taxon>Viridiplantae</taxon>
        <taxon>Streptophyta</taxon>
        <taxon>Embryophyta</taxon>
        <taxon>Tracheophyta</taxon>
        <taxon>Spermatophyta</taxon>
        <taxon>Magnoliopsida</taxon>
        <taxon>eudicotyledons</taxon>
        <taxon>Gunneridae</taxon>
        <taxon>Pentapetalae</taxon>
        <taxon>rosids</taxon>
        <taxon>fabids</taxon>
        <taxon>Rosales</taxon>
        <taxon>Rosaceae</taxon>
        <taxon>Amygdaloideae</taxon>
        <taxon>Amygdaleae</taxon>
        <taxon>Prunus</taxon>
    </lineage>
</organism>
<protein>
    <submittedName>
        <fullName evidence="9">Sphinganine C4-monooxygenase 1-like</fullName>
    </submittedName>
</protein>
<keyword evidence="3 6" id="KW-0812">Transmembrane</keyword>
<evidence type="ECO:0000313" key="8">
    <source>
        <dbReference type="Proteomes" id="UP000694861"/>
    </source>
</evidence>
<accession>A0ABM1LVZ7</accession>
<dbReference type="InterPro" id="IPR050307">
    <property type="entry name" value="Sterol_Desaturase_Related"/>
</dbReference>
<comment type="subcellular location">
    <subcellularLocation>
        <location evidence="1">Membrane</location>
    </subcellularLocation>
</comment>
<evidence type="ECO:0000256" key="5">
    <source>
        <dbReference type="ARBA" id="ARBA00023136"/>
    </source>
</evidence>
<dbReference type="PANTHER" id="PTHR11863">
    <property type="entry name" value="STEROL DESATURASE"/>
    <property type="match status" value="1"/>
</dbReference>
<name>A0ABM1LVZ7_PRUMU</name>